<evidence type="ECO:0000256" key="3">
    <source>
        <dbReference type="ARBA" id="ARBA00022777"/>
    </source>
</evidence>
<evidence type="ECO:0000313" key="7">
    <source>
        <dbReference type="EMBL" id="MCA2096170.1"/>
    </source>
</evidence>
<evidence type="ECO:0000313" key="8">
    <source>
        <dbReference type="Proteomes" id="UP001198374"/>
    </source>
</evidence>
<comment type="similarity">
    <text evidence="5">Belongs to the ATP:guanido phosphotransferase family.</text>
</comment>
<evidence type="ECO:0000256" key="2">
    <source>
        <dbReference type="ARBA" id="ARBA00022741"/>
    </source>
</evidence>
<evidence type="ECO:0000256" key="4">
    <source>
        <dbReference type="ARBA" id="ARBA00022840"/>
    </source>
</evidence>
<feature type="binding site" evidence="5">
    <location>
        <begin position="182"/>
        <end position="187"/>
    </location>
    <ligand>
        <name>ATP</name>
        <dbReference type="ChEBI" id="CHEBI:30616"/>
    </ligand>
</feature>
<dbReference type="InterPro" id="IPR022414">
    <property type="entry name" value="ATP-guanido_PTrfase_cat"/>
</dbReference>
<keyword evidence="1 5" id="KW-0808">Transferase</keyword>
<name>A0ABS7YXL1_9FIRM</name>
<dbReference type="PROSITE" id="PS51510">
    <property type="entry name" value="PHOSPHAGEN_KINASE_C"/>
    <property type="match status" value="1"/>
</dbReference>
<protein>
    <submittedName>
        <fullName evidence="7">ATP--guanido phosphotransferase</fullName>
    </submittedName>
</protein>
<dbReference type="RefSeq" id="WP_209772548.1">
    <property type="nucleotide sequence ID" value="NZ_JAGGLO010000002.1"/>
</dbReference>
<evidence type="ECO:0000259" key="6">
    <source>
        <dbReference type="PROSITE" id="PS51510"/>
    </source>
</evidence>
<dbReference type="Gene3D" id="3.30.590.10">
    <property type="entry name" value="Glutamine synthetase/guanido kinase, catalytic domain"/>
    <property type="match status" value="1"/>
</dbReference>
<proteinExistence type="inferred from homology"/>
<comment type="caution">
    <text evidence="5">Lacks conserved residue(s) required for the propagation of feature annotation.</text>
</comment>
<keyword evidence="2 5" id="KW-0547">Nucleotide-binding</keyword>
<keyword evidence="3 5" id="KW-0418">Kinase</keyword>
<dbReference type="Pfam" id="PF00217">
    <property type="entry name" value="ATP-gua_Ptrans"/>
    <property type="match status" value="1"/>
</dbReference>
<feature type="binding site" evidence="5">
    <location>
        <begin position="11"/>
        <end position="15"/>
    </location>
    <ligand>
        <name>ATP</name>
        <dbReference type="ChEBI" id="CHEBI:30616"/>
    </ligand>
</feature>
<accession>A0ABS7YXL1</accession>
<evidence type="ECO:0000256" key="5">
    <source>
        <dbReference type="PROSITE-ProRule" id="PRU00843"/>
    </source>
</evidence>
<keyword evidence="4 5" id="KW-0067">ATP-binding</keyword>
<dbReference type="Proteomes" id="UP001198374">
    <property type="component" value="Unassembled WGS sequence"/>
</dbReference>
<feature type="domain" description="Phosphagen kinase C-terminal" evidence="6">
    <location>
        <begin position="8"/>
        <end position="230"/>
    </location>
</feature>
<comment type="caution">
    <text evidence="7">The sequence shown here is derived from an EMBL/GenBank/DDBJ whole genome shotgun (WGS) entry which is preliminary data.</text>
</comment>
<reference evidence="8" key="1">
    <citation type="submission" date="2023-07" db="EMBL/GenBank/DDBJ databases">
        <title>FDA dAtabase for Regulatory Grade micrObial Sequences (FDA-ARGOS): Supporting development and validation of Infectious Disease Dx tests.</title>
        <authorList>
            <person name="Sproer C."/>
            <person name="Gronow S."/>
            <person name="Severitt S."/>
            <person name="Schroder I."/>
            <person name="Tallon L."/>
            <person name="Sadzewicz L."/>
            <person name="Zhao X."/>
            <person name="Boylan J."/>
            <person name="Ott S."/>
            <person name="Bowen H."/>
            <person name="Vavikolanu K."/>
            <person name="Hazen T."/>
            <person name="Aluvathingal J."/>
            <person name="Nadendla S."/>
            <person name="Lowell S."/>
            <person name="Myers T."/>
            <person name="Yan Y."/>
        </authorList>
    </citation>
    <scope>NUCLEOTIDE SEQUENCE [LARGE SCALE GENOMIC DNA]</scope>
    <source>
        <strain evidence="8">FDAARGOS_1538</strain>
    </source>
</reference>
<dbReference type="SUPFAM" id="SSF55931">
    <property type="entry name" value="Glutamine synthetase/guanido kinase"/>
    <property type="match status" value="1"/>
</dbReference>
<keyword evidence="8" id="KW-1185">Reference proteome</keyword>
<dbReference type="EMBL" id="JAIWIY010000001">
    <property type="protein sequence ID" value="MCA2096170.1"/>
    <property type="molecule type" value="Genomic_DNA"/>
</dbReference>
<gene>
    <name evidence="7" type="ORF">LDJ82_04485</name>
</gene>
<dbReference type="InterPro" id="IPR014746">
    <property type="entry name" value="Gln_synth/guanido_kin_cat_dom"/>
</dbReference>
<organism evidence="7 8">
    <name type="scientific">Anaerococcus degeneri</name>
    <dbReference type="NCBI Taxonomy" id="361500"/>
    <lineage>
        <taxon>Bacteria</taxon>
        <taxon>Bacillati</taxon>
        <taxon>Bacillota</taxon>
        <taxon>Tissierellia</taxon>
        <taxon>Tissierellales</taxon>
        <taxon>Peptoniphilaceae</taxon>
        <taxon>Anaerococcus</taxon>
    </lineage>
</organism>
<evidence type="ECO:0000256" key="1">
    <source>
        <dbReference type="ARBA" id="ARBA00022679"/>
    </source>
</evidence>
<feature type="binding site" evidence="5">
    <location>
        <begin position="150"/>
        <end position="154"/>
    </location>
    <ligand>
        <name>ATP</name>
        <dbReference type="ChEBI" id="CHEBI:30616"/>
    </ligand>
</feature>
<sequence>MIDYAKDVLISTNLSIRRNIKGYDFPTTMTYDESLVIMDMVRNVFGDRLVLLSDLDDETIDRLISEMVLSPDVTGKLAQVGIVFEGDTTLVINDRDHISINISNFDLDLTGAYKKAVEIEKVLDDHFDFAFSSEYGYLTSGARNAGTGLEIWIKLFLFGLIDNPKTYAGFEQAMVYAGLYPQKFVPQGLKSYADDLYLLKNYGNYRDNPEAYLKKIEKDLETLVKNERRFRRDYRILNNIDDREVEEEIDLIEKSLETGLVKSLDKMMKGLYRLKKYQLLGFDVKLSEDELNNLIKNLSSHKYKENFDAVRYEYLMKEMGESHGKQ</sequence>